<name>A0A8W8M073_MAGGI</name>
<proteinExistence type="predicted"/>
<dbReference type="Proteomes" id="UP000005408">
    <property type="component" value="Unassembled WGS sequence"/>
</dbReference>
<dbReference type="EnsemblMetazoa" id="G30578.1">
    <property type="protein sequence ID" value="G30578.1:cds"/>
    <property type="gene ID" value="G30578"/>
</dbReference>
<sequence>MSKVISFRKWQLLFLLVSIILLLYLVTSFLRPSKKNVPSATTHINSHYIEWPELRVADDSEAWFKKYCMKSESPLSLENYPEIIEVWKSSTDLPCMDMYKRFSAIFTITENPAKVVIPETFATKVKGWLGGNEKLFNNVKDQRILFIYNEYTREENVYNPLREKRPMSKPPRPEREYVEEISEKTAQTCDFCRYKTNTAEDVFGRVEGEFSFTAANTFKLDHWHTLSLIKKHHPLNWTNTQFMDLMKTSQKWLQKAYAIDRSYKYPMLIWDMLPHGGASQIHPHVHNFLDRTRYQGAVENWRMAANLYTKDHPKNNYFSDLIMIHMSLGLGVKYGKAVALASLVPKKDNEVIIISEEADQDFFDLLYFTYRAFIDDMEKLCYSSGIGLPSLDPEDRLGRIPAFARLITRGPVEDIRSDISSLELFTAQNANTDPYKVIQFIRNSIKKRDRRHKS</sequence>
<accession>A0A8W8M073</accession>
<dbReference type="SUPFAM" id="SSF54197">
    <property type="entry name" value="HIT-like"/>
    <property type="match status" value="1"/>
</dbReference>
<evidence type="ECO:0000313" key="2">
    <source>
        <dbReference type="Proteomes" id="UP000005408"/>
    </source>
</evidence>
<evidence type="ECO:0000313" key="1">
    <source>
        <dbReference type="EnsemblMetazoa" id="G30578.1:cds"/>
    </source>
</evidence>
<dbReference type="PANTHER" id="PTHR34714:SF3">
    <property type="match status" value="1"/>
</dbReference>
<reference evidence="1" key="1">
    <citation type="submission" date="2022-08" db="UniProtKB">
        <authorList>
            <consortium name="EnsemblMetazoa"/>
        </authorList>
    </citation>
    <scope>IDENTIFICATION</scope>
    <source>
        <strain evidence="1">05x7-T-G4-1.051#20</strain>
    </source>
</reference>
<protein>
    <submittedName>
        <fullName evidence="1">Uncharacterized protein</fullName>
    </submittedName>
</protein>
<dbReference type="InterPro" id="IPR036265">
    <property type="entry name" value="HIT-like_sf"/>
</dbReference>
<keyword evidence="2" id="KW-1185">Reference proteome</keyword>
<dbReference type="AlphaFoldDB" id="A0A8W8M073"/>
<organism evidence="1 2">
    <name type="scientific">Magallana gigas</name>
    <name type="common">Pacific oyster</name>
    <name type="synonym">Crassostrea gigas</name>
    <dbReference type="NCBI Taxonomy" id="29159"/>
    <lineage>
        <taxon>Eukaryota</taxon>
        <taxon>Metazoa</taxon>
        <taxon>Spiralia</taxon>
        <taxon>Lophotrochozoa</taxon>
        <taxon>Mollusca</taxon>
        <taxon>Bivalvia</taxon>
        <taxon>Autobranchia</taxon>
        <taxon>Pteriomorphia</taxon>
        <taxon>Ostreida</taxon>
        <taxon>Ostreoidea</taxon>
        <taxon>Ostreidae</taxon>
        <taxon>Magallana</taxon>
    </lineage>
</organism>
<dbReference type="PANTHER" id="PTHR34714">
    <property type="entry name" value="EGF-LIKE DOMAIN-CONTAINING PROTEIN"/>
    <property type="match status" value="1"/>
</dbReference>